<organism evidence="2">
    <name type="scientific">Lygus hesperus</name>
    <name type="common">Western plant bug</name>
    <dbReference type="NCBI Taxonomy" id="30085"/>
    <lineage>
        <taxon>Eukaryota</taxon>
        <taxon>Metazoa</taxon>
        <taxon>Ecdysozoa</taxon>
        <taxon>Arthropoda</taxon>
        <taxon>Hexapoda</taxon>
        <taxon>Insecta</taxon>
        <taxon>Pterygota</taxon>
        <taxon>Neoptera</taxon>
        <taxon>Paraneoptera</taxon>
        <taxon>Hemiptera</taxon>
        <taxon>Heteroptera</taxon>
        <taxon>Panheteroptera</taxon>
        <taxon>Cimicomorpha</taxon>
        <taxon>Miridae</taxon>
        <taxon>Mirini</taxon>
        <taxon>Lygus</taxon>
    </lineage>
</organism>
<dbReference type="EMBL" id="GDHC01021441">
    <property type="protein sequence ID" value="JAP97187.1"/>
    <property type="molecule type" value="Transcribed_RNA"/>
</dbReference>
<sequence>KIEVNEKGTIAAGATGVIVIPLMGTSMPRFVADRPFLFFIYHATTKNILFAGRLNQVKEEYDNIFNKPINVRSQQENVHNKQTKQQAAPLSLDNRPVKHAYAINAPIPTQAPVNSQWKPQEQPIFFGTDTVIGGQDKAAYPQYFSNKQNER</sequence>
<dbReference type="InterPro" id="IPR023795">
    <property type="entry name" value="Serpin_CS"/>
</dbReference>
<dbReference type="InterPro" id="IPR023796">
    <property type="entry name" value="Serpin_dom"/>
</dbReference>
<dbReference type="SUPFAM" id="SSF56574">
    <property type="entry name" value="Serpins"/>
    <property type="match status" value="1"/>
</dbReference>
<dbReference type="InterPro" id="IPR036186">
    <property type="entry name" value="Serpin_sf"/>
</dbReference>
<dbReference type="PROSITE" id="PS00284">
    <property type="entry name" value="SERPIN"/>
    <property type="match status" value="1"/>
</dbReference>
<accession>A0A146KL41</accession>
<gene>
    <name evidence="2" type="primary">Serpinb2</name>
    <name evidence="2" type="ORF">g.20305</name>
</gene>
<proteinExistence type="predicted"/>
<dbReference type="Pfam" id="PF00079">
    <property type="entry name" value="Serpin"/>
    <property type="match status" value="1"/>
</dbReference>
<name>A0A146KL41_LYGHE</name>
<dbReference type="Gene3D" id="2.30.39.10">
    <property type="entry name" value="Alpha-1-antitrypsin, domain 1"/>
    <property type="match status" value="1"/>
</dbReference>
<feature type="non-terminal residue" evidence="2">
    <location>
        <position position="151"/>
    </location>
</feature>
<evidence type="ECO:0000259" key="1">
    <source>
        <dbReference type="Pfam" id="PF00079"/>
    </source>
</evidence>
<dbReference type="AlphaFoldDB" id="A0A146KL41"/>
<reference evidence="2" key="1">
    <citation type="journal article" date="2016" name="Gigascience">
        <title>De novo construction of an expanded transcriptome assembly for the western tarnished plant bug, Lygus hesperus.</title>
        <authorList>
            <person name="Tassone E.E."/>
            <person name="Geib S.M."/>
            <person name="Hall B."/>
            <person name="Fabrick J.A."/>
            <person name="Brent C.S."/>
            <person name="Hull J.J."/>
        </authorList>
    </citation>
    <scope>NUCLEOTIDE SEQUENCE</scope>
</reference>
<dbReference type="InterPro" id="IPR042185">
    <property type="entry name" value="Serpin_sf_2"/>
</dbReference>
<evidence type="ECO:0000313" key="2">
    <source>
        <dbReference type="EMBL" id="JAP97187.1"/>
    </source>
</evidence>
<feature type="non-terminal residue" evidence="2">
    <location>
        <position position="1"/>
    </location>
</feature>
<protein>
    <submittedName>
        <fullName evidence="2">Plasminogen activator inhibitor 2 type A</fullName>
    </submittedName>
</protein>
<dbReference type="Gene3D" id="6.20.40.10">
    <property type="match status" value="1"/>
</dbReference>
<feature type="domain" description="Serpin" evidence="1">
    <location>
        <begin position="2"/>
        <end position="55"/>
    </location>
</feature>